<evidence type="ECO:0000256" key="2">
    <source>
        <dbReference type="ARBA" id="ARBA00022679"/>
    </source>
</evidence>
<evidence type="ECO:0000256" key="1">
    <source>
        <dbReference type="ARBA" id="ARBA00022603"/>
    </source>
</evidence>
<dbReference type="PANTHER" id="PTHR33603">
    <property type="entry name" value="METHYLTRANSFERASE"/>
    <property type="match status" value="1"/>
</dbReference>
<comment type="function">
    <text evidence="5">Specifically methylates the pseudouridine at position 1915 (m3Psi1915) in 23S rRNA.</text>
</comment>
<dbReference type="AlphaFoldDB" id="A0AAW9R9T6"/>
<dbReference type="GO" id="GO:0070038">
    <property type="term" value="F:rRNA (pseudouridine-N3-)-methyltransferase activity"/>
    <property type="evidence" value="ECO:0007669"/>
    <property type="project" value="UniProtKB-UniRule"/>
</dbReference>
<comment type="subcellular location">
    <subcellularLocation>
        <location evidence="5">Cytoplasm</location>
    </subcellularLocation>
</comment>
<accession>A0AAW9R9T6</accession>
<evidence type="ECO:0000313" key="6">
    <source>
        <dbReference type="EMBL" id="MEJ8569892.1"/>
    </source>
</evidence>
<keyword evidence="2 5" id="KW-0808">Transferase</keyword>
<dbReference type="EC" id="2.1.1.177" evidence="5"/>
<feature type="binding site" evidence="5">
    <location>
        <position position="103"/>
    </location>
    <ligand>
        <name>S-adenosyl-L-methionine</name>
        <dbReference type="ChEBI" id="CHEBI:59789"/>
    </ligand>
</feature>
<comment type="catalytic activity">
    <reaction evidence="5">
        <text>pseudouridine(1915) in 23S rRNA + S-adenosyl-L-methionine = N(3)-methylpseudouridine(1915) in 23S rRNA + S-adenosyl-L-homocysteine + H(+)</text>
        <dbReference type="Rhea" id="RHEA:42752"/>
        <dbReference type="Rhea" id="RHEA-COMP:10221"/>
        <dbReference type="Rhea" id="RHEA-COMP:10222"/>
        <dbReference type="ChEBI" id="CHEBI:15378"/>
        <dbReference type="ChEBI" id="CHEBI:57856"/>
        <dbReference type="ChEBI" id="CHEBI:59789"/>
        <dbReference type="ChEBI" id="CHEBI:65314"/>
        <dbReference type="ChEBI" id="CHEBI:74486"/>
        <dbReference type="EC" id="2.1.1.177"/>
    </reaction>
</comment>
<dbReference type="InterPro" id="IPR003742">
    <property type="entry name" value="RlmH-like"/>
</dbReference>
<keyword evidence="5" id="KW-0698">rRNA processing</keyword>
<dbReference type="NCBIfam" id="NF000989">
    <property type="entry name" value="PRK00103.2-3"/>
    <property type="match status" value="1"/>
</dbReference>
<keyword evidence="5" id="KW-0963">Cytoplasm</keyword>
<dbReference type="GO" id="GO:0005737">
    <property type="term" value="C:cytoplasm"/>
    <property type="evidence" value="ECO:0007669"/>
    <property type="project" value="UniProtKB-SubCell"/>
</dbReference>
<reference evidence="6 7" key="1">
    <citation type="submission" date="2024-02" db="EMBL/GenBank/DDBJ databases">
        <title>Genome analysis and characterization of Microbaculum marinisediminis sp. nov., isolated from marine sediment.</title>
        <authorList>
            <person name="Du Z.-J."/>
            <person name="Ye Y.-Q."/>
            <person name="Zhang Z.-R."/>
            <person name="Yuan S.-M."/>
            <person name="Zhang X.-Y."/>
        </authorList>
    </citation>
    <scope>NUCLEOTIDE SEQUENCE [LARGE SCALE GENOMIC DNA]</scope>
    <source>
        <strain evidence="6 7">SDUM1044001</strain>
    </source>
</reference>
<sequence length="155" mass="16789">MRIEILSIGRLKAASPERDLVDRYLDRARAGGRAIGLSAFEVVEFGDGKSPEAEAETLLARVPAGAKRIVLDERGRNISSETFAQTLASWRDEGVPATSVLIGGPDGHGRAARTKADLILSFGAMTWPHQLVRAMAAEQLYRAVTILTGHPYHRA</sequence>
<comment type="subunit">
    <text evidence="5">Homodimer.</text>
</comment>
<protein>
    <recommendedName>
        <fullName evidence="5">Ribosomal RNA large subunit methyltransferase H</fullName>
        <ecNumber evidence="5">2.1.1.177</ecNumber>
    </recommendedName>
    <alternativeName>
        <fullName evidence="5">23S rRNA (pseudouridine1915-N3)-methyltransferase</fullName>
    </alternativeName>
    <alternativeName>
        <fullName evidence="5">23S rRNA m3Psi1915 methyltransferase</fullName>
    </alternativeName>
    <alternativeName>
        <fullName evidence="5">rRNA (pseudouridine-N3-)-methyltransferase RlmH</fullName>
    </alternativeName>
</protein>
<dbReference type="Pfam" id="PF02590">
    <property type="entry name" value="SPOUT_MTase"/>
    <property type="match status" value="1"/>
</dbReference>
<organism evidence="6 7">
    <name type="scientific">Microbaculum marinum</name>
    <dbReference type="NCBI Taxonomy" id="1764581"/>
    <lineage>
        <taxon>Bacteria</taxon>
        <taxon>Pseudomonadati</taxon>
        <taxon>Pseudomonadota</taxon>
        <taxon>Alphaproteobacteria</taxon>
        <taxon>Hyphomicrobiales</taxon>
        <taxon>Tepidamorphaceae</taxon>
        <taxon>Microbaculum</taxon>
    </lineage>
</organism>
<comment type="similarity">
    <text evidence="4 5">Belongs to the RNA methyltransferase RlmH family.</text>
</comment>
<feature type="binding site" evidence="5">
    <location>
        <position position="71"/>
    </location>
    <ligand>
        <name>S-adenosyl-L-methionine</name>
        <dbReference type="ChEBI" id="CHEBI:59789"/>
    </ligand>
</feature>
<feature type="binding site" evidence="5">
    <location>
        <begin position="122"/>
        <end position="127"/>
    </location>
    <ligand>
        <name>S-adenosyl-L-methionine</name>
        <dbReference type="ChEBI" id="CHEBI:59789"/>
    </ligand>
</feature>
<keyword evidence="3 5" id="KW-0949">S-adenosyl-L-methionine</keyword>
<evidence type="ECO:0000313" key="7">
    <source>
        <dbReference type="Proteomes" id="UP001378188"/>
    </source>
</evidence>
<dbReference type="InterPro" id="IPR029026">
    <property type="entry name" value="tRNA_m1G_MTases_N"/>
</dbReference>
<dbReference type="PIRSF" id="PIRSF004505">
    <property type="entry name" value="MT_bac"/>
    <property type="match status" value="1"/>
</dbReference>
<keyword evidence="1 5" id="KW-0489">Methyltransferase</keyword>
<name>A0AAW9R9T6_9HYPH</name>
<evidence type="ECO:0000256" key="3">
    <source>
        <dbReference type="ARBA" id="ARBA00022691"/>
    </source>
</evidence>
<dbReference type="EMBL" id="JAZHOF010000001">
    <property type="protein sequence ID" value="MEJ8569892.1"/>
    <property type="molecule type" value="Genomic_DNA"/>
</dbReference>
<dbReference type="Gene3D" id="3.40.1280.10">
    <property type="match status" value="1"/>
</dbReference>
<evidence type="ECO:0000256" key="4">
    <source>
        <dbReference type="ARBA" id="ARBA00038303"/>
    </source>
</evidence>
<proteinExistence type="inferred from homology"/>
<keyword evidence="7" id="KW-1185">Reference proteome</keyword>
<gene>
    <name evidence="5 6" type="primary">rlmH</name>
    <name evidence="6" type="ORF">V3328_00290</name>
</gene>
<evidence type="ECO:0000256" key="5">
    <source>
        <dbReference type="HAMAP-Rule" id="MF_00658"/>
    </source>
</evidence>
<dbReference type="InterPro" id="IPR029028">
    <property type="entry name" value="Alpha/beta_knot_MTases"/>
</dbReference>
<dbReference type="PANTHER" id="PTHR33603:SF1">
    <property type="entry name" value="RIBOSOMAL RNA LARGE SUBUNIT METHYLTRANSFERASE H"/>
    <property type="match status" value="1"/>
</dbReference>
<dbReference type="SUPFAM" id="SSF75217">
    <property type="entry name" value="alpha/beta knot"/>
    <property type="match status" value="1"/>
</dbReference>
<dbReference type="HAMAP" id="MF_00658">
    <property type="entry name" value="23SrRNA_methyltr_H"/>
    <property type="match status" value="1"/>
</dbReference>
<comment type="caution">
    <text evidence="6">The sequence shown here is derived from an EMBL/GenBank/DDBJ whole genome shotgun (WGS) entry which is preliminary data.</text>
</comment>
<dbReference type="Proteomes" id="UP001378188">
    <property type="component" value="Unassembled WGS sequence"/>
</dbReference>
<dbReference type="RefSeq" id="WP_340327635.1">
    <property type="nucleotide sequence ID" value="NZ_JAZHOF010000001.1"/>
</dbReference>
<dbReference type="CDD" id="cd18081">
    <property type="entry name" value="RlmH-like"/>
    <property type="match status" value="1"/>
</dbReference>